<evidence type="ECO:0000313" key="1">
    <source>
        <dbReference type="EMBL" id="RPE27914.1"/>
    </source>
</evidence>
<reference evidence="1 2" key="1">
    <citation type="submission" date="2018-11" db="EMBL/GenBank/DDBJ databases">
        <title>Sequencing the genomes of 1000 actinobacteria strains.</title>
        <authorList>
            <person name="Klenk H.-P."/>
        </authorList>
    </citation>
    <scope>NUCLEOTIDE SEQUENCE [LARGE SCALE GENOMIC DNA]</scope>
    <source>
        <strain evidence="1 2">DSM 44781</strain>
    </source>
</reference>
<dbReference type="EMBL" id="RKQG01000003">
    <property type="protein sequence ID" value="RPE27914.1"/>
    <property type="molecule type" value="Genomic_DNA"/>
</dbReference>
<protein>
    <submittedName>
        <fullName evidence="1">Uncharacterized protein</fullName>
    </submittedName>
</protein>
<dbReference type="AlphaFoldDB" id="A0A3N4RV19"/>
<accession>A0A3N4RV19</accession>
<gene>
    <name evidence="1" type="ORF">EDD38_7206</name>
</gene>
<sequence>MDDTGNAEELLSTGPEDFPLSADGLGIEIGRCLERMEQLDLSGMIR</sequence>
<comment type="caution">
    <text evidence="1">The sequence shown here is derived from an EMBL/GenBank/DDBJ whole genome shotgun (WGS) entry which is preliminary data.</text>
</comment>
<proteinExistence type="predicted"/>
<organism evidence="1 2">
    <name type="scientific">Kitasatospora cineracea</name>
    <dbReference type="NCBI Taxonomy" id="88074"/>
    <lineage>
        <taxon>Bacteria</taxon>
        <taxon>Bacillati</taxon>
        <taxon>Actinomycetota</taxon>
        <taxon>Actinomycetes</taxon>
        <taxon>Kitasatosporales</taxon>
        <taxon>Streptomycetaceae</taxon>
        <taxon>Kitasatospora</taxon>
    </lineage>
</organism>
<keyword evidence="2" id="KW-1185">Reference proteome</keyword>
<name>A0A3N4RV19_9ACTN</name>
<dbReference type="Proteomes" id="UP000266906">
    <property type="component" value="Unassembled WGS sequence"/>
</dbReference>
<evidence type="ECO:0000313" key="2">
    <source>
        <dbReference type="Proteomes" id="UP000266906"/>
    </source>
</evidence>